<name>A0A834LFH0_RHOSS</name>
<gene>
    <name evidence="2" type="ORF">RHSIM_Rhsim09G0019200</name>
</gene>
<evidence type="ECO:0000256" key="1">
    <source>
        <dbReference type="SAM" id="MobiDB-lite"/>
    </source>
</evidence>
<protein>
    <submittedName>
        <fullName evidence="2">Uncharacterized protein</fullName>
    </submittedName>
</protein>
<feature type="region of interest" description="Disordered" evidence="1">
    <location>
        <begin position="142"/>
        <end position="172"/>
    </location>
</feature>
<sequence>MEPTVWLLAIASEFYPPPNSACCTRSTERMNHDILQDLILVSDDAKSLKEHEFIDQCKLPCHGNGLLDRFVHRLRIHGCEMEFLEGSWSVAVEIGGLNRDPKKEKMLVSVQTGITAIRRALKEVDAEPAEKSIRMARGSLKRTLAGDGCAGEESRRRGESPPEMEVSEFEGRRFERHRVTGGGGYLCGEGKRGSLHMGFVW</sequence>
<evidence type="ECO:0000313" key="3">
    <source>
        <dbReference type="Proteomes" id="UP000626092"/>
    </source>
</evidence>
<accession>A0A834LFH0</accession>
<dbReference type="AlphaFoldDB" id="A0A834LFH0"/>
<comment type="caution">
    <text evidence="2">The sequence shown here is derived from an EMBL/GenBank/DDBJ whole genome shotgun (WGS) entry which is preliminary data.</text>
</comment>
<dbReference type="EMBL" id="WJXA01000009">
    <property type="protein sequence ID" value="KAF7132181.1"/>
    <property type="molecule type" value="Genomic_DNA"/>
</dbReference>
<reference evidence="2" key="1">
    <citation type="submission" date="2019-11" db="EMBL/GenBank/DDBJ databases">
        <authorList>
            <person name="Liu Y."/>
            <person name="Hou J."/>
            <person name="Li T.-Q."/>
            <person name="Guan C.-H."/>
            <person name="Wu X."/>
            <person name="Wu H.-Z."/>
            <person name="Ling F."/>
            <person name="Zhang R."/>
            <person name="Shi X.-G."/>
            <person name="Ren J.-P."/>
            <person name="Chen E.-F."/>
            <person name="Sun J.-M."/>
        </authorList>
    </citation>
    <scope>NUCLEOTIDE SEQUENCE</scope>
    <source>
        <strain evidence="2">Adult_tree_wgs_1</strain>
        <tissue evidence="2">Leaves</tissue>
    </source>
</reference>
<proteinExistence type="predicted"/>
<organism evidence="2 3">
    <name type="scientific">Rhododendron simsii</name>
    <name type="common">Sims's rhododendron</name>
    <dbReference type="NCBI Taxonomy" id="118357"/>
    <lineage>
        <taxon>Eukaryota</taxon>
        <taxon>Viridiplantae</taxon>
        <taxon>Streptophyta</taxon>
        <taxon>Embryophyta</taxon>
        <taxon>Tracheophyta</taxon>
        <taxon>Spermatophyta</taxon>
        <taxon>Magnoliopsida</taxon>
        <taxon>eudicotyledons</taxon>
        <taxon>Gunneridae</taxon>
        <taxon>Pentapetalae</taxon>
        <taxon>asterids</taxon>
        <taxon>Ericales</taxon>
        <taxon>Ericaceae</taxon>
        <taxon>Ericoideae</taxon>
        <taxon>Rhodoreae</taxon>
        <taxon>Rhododendron</taxon>
    </lineage>
</organism>
<keyword evidence="3" id="KW-1185">Reference proteome</keyword>
<dbReference type="Proteomes" id="UP000626092">
    <property type="component" value="Unassembled WGS sequence"/>
</dbReference>
<evidence type="ECO:0000313" key="2">
    <source>
        <dbReference type="EMBL" id="KAF7132181.1"/>
    </source>
</evidence>
<dbReference type="OrthoDB" id="10594329at2759"/>